<feature type="transmembrane region" description="Helical" evidence="7">
    <location>
        <begin position="409"/>
        <end position="426"/>
    </location>
</feature>
<dbReference type="PANTHER" id="PTHR23511:SF34">
    <property type="entry name" value="SYNAPTIC VESICLE GLYCOPROTEIN 2"/>
    <property type="match status" value="1"/>
</dbReference>
<dbReference type="InterPro" id="IPR036259">
    <property type="entry name" value="MFS_trans_sf"/>
</dbReference>
<evidence type="ECO:0000256" key="3">
    <source>
        <dbReference type="ARBA" id="ARBA00022448"/>
    </source>
</evidence>
<dbReference type="Gene3D" id="1.20.1250.20">
    <property type="entry name" value="MFS general substrate transporter like domains"/>
    <property type="match status" value="1"/>
</dbReference>
<dbReference type="InterPro" id="IPR005829">
    <property type="entry name" value="Sugar_transporter_CS"/>
</dbReference>
<dbReference type="PROSITE" id="PS50850">
    <property type="entry name" value="MFS"/>
    <property type="match status" value="1"/>
</dbReference>
<feature type="transmembrane region" description="Helical" evidence="7">
    <location>
        <begin position="60"/>
        <end position="77"/>
    </location>
</feature>
<feature type="transmembrane region" description="Helical" evidence="7">
    <location>
        <begin position="176"/>
        <end position="195"/>
    </location>
</feature>
<keyword evidence="11" id="KW-1185">Reference proteome</keyword>
<gene>
    <name evidence="10" type="ORF">HLH25_11620</name>
    <name evidence="9" type="ORF">HLH26_11245</name>
</gene>
<dbReference type="Proteomes" id="UP000540490">
    <property type="component" value="Unassembled WGS sequence"/>
</dbReference>
<evidence type="ECO:0000256" key="6">
    <source>
        <dbReference type="ARBA" id="ARBA00023136"/>
    </source>
</evidence>
<comment type="caution">
    <text evidence="9">The sequence shown here is derived from an EMBL/GenBank/DDBJ whole genome shotgun (WGS) entry which is preliminary data.</text>
</comment>
<keyword evidence="6 7" id="KW-0472">Membrane</keyword>
<organism evidence="9 12">
    <name type="scientific">Gluconacetobacter dulcium</name>
    <dbReference type="NCBI Taxonomy" id="2729096"/>
    <lineage>
        <taxon>Bacteria</taxon>
        <taxon>Pseudomonadati</taxon>
        <taxon>Pseudomonadota</taxon>
        <taxon>Alphaproteobacteria</taxon>
        <taxon>Acetobacterales</taxon>
        <taxon>Acetobacteraceae</taxon>
        <taxon>Gluconacetobacter</taxon>
    </lineage>
</organism>
<feature type="transmembrane region" description="Helical" evidence="7">
    <location>
        <begin position="323"/>
        <end position="341"/>
    </location>
</feature>
<feature type="transmembrane region" description="Helical" evidence="7">
    <location>
        <begin position="147"/>
        <end position="170"/>
    </location>
</feature>
<dbReference type="PROSITE" id="PS00217">
    <property type="entry name" value="SUGAR_TRANSPORT_2"/>
    <property type="match status" value="1"/>
</dbReference>
<dbReference type="GO" id="GO:0016020">
    <property type="term" value="C:membrane"/>
    <property type="evidence" value="ECO:0007669"/>
    <property type="project" value="UniProtKB-SubCell"/>
</dbReference>
<protein>
    <submittedName>
        <fullName evidence="9">MFS transporter</fullName>
    </submittedName>
</protein>
<dbReference type="RefSeq" id="WP_182974219.1">
    <property type="nucleotide sequence ID" value="NZ_JABEQN010000013.1"/>
</dbReference>
<dbReference type="SUPFAM" id="SSF103473">
    <property type="entry name" value="MFS general substrate transporter"/>
    <property type="match status" value="1"/>
</dbReference>
<dbReference type="EMBL" id="JABEQN010000013">
    <property type="protein sequence ID" value="MBB2194275.1"/>
    <property type="molecule type" value="Genomic_DNA"/>
</dbReference>
<feature type="transmembrane region" description="Helical" evidence="7">
    <location>
        <begin position="31"/>
        <end position="54"/>
    </location>
</feature>
<dbReference type="PANTHER" id="PTHR23511">
    <property type="entry name" value="SYNAPTIC VESICLE GLYCOPROTEIN 2"/>
    <property type="match status" value="1"/>
</dbReference>
<dbReference type="Proteomes" id="UP000561077">
    <property type="component" value="Unassembled WGS sequence"/>
</dbReference>
<keyword evidence="5 7" id="KW-1133">Transmembrane helix</keyword>
<feature type="transmembrane region" description="Helical" evidence="7">
    <location>
        <begin position="353"/>
        <end position="373"/>
    </location>
</feature>
<feature type="transmembrane region" description="Helical" evidence="7">
    <location>
        <begin position="385"/>
        <end position="403"/>
    </location>
</feature>
<feature type="transmembrane region" description="Helical" evidence="7">
    <location>
        <begin position="114"/>
        <end position="135"/>
    </location>
</feature>
<keyword evidence="3" id="KW-0813">Transport</keyword>
<evidence type="ECO:0000313" key="9">
    <source>
        <dbReference type="EMBL" id="MBB2165099.1"/>
    </source>
</evidence>
<proteinExistence type="inferred from homology"/>
<evidence type="ECO:0000313" key="10">
    <source>
        <dbReference type="EMBL" id="MBB2194275.1"/>
    </source>
</evidence>
<accession>A0A7W4ILH9</accession>
<dbReference type="CDD" id="cd17316">
    <property type="entry name" value="MFS_SV2_like"/>
    <property type="match status" value="1"/>
</dbReference>
<dbReference type="Pfam" id="PF00083">
    <property type="entry name" value="Sugar_tr"/>
    <property type="match status" value="1"/>
</dbReference>
<evidence type="ECO:0000256" key="4">
    <source>
        <dbReference type="ARBA" id="ARBA00022692"/>
    </source>
</evidence>
<dbReference type="EMBL" id="JABEQO010000013">
    <property type="protein sequence ID" value="MBB2165099.1"/>
    <property type="molecule type" value="Genomic_DNA"/>
</dbReference>
<reference evidence="11 12" key="1">
    <citation type="submission" date="2020-04" db="EMBL/GenBank/DDBJ databases">
        <title>Description of novel Gluconacetobacter.</title>
        <authorList>
            <person name="Sombolestani A."/>
        </authorList>
    </citation>
    <scope>NUCLEOTIDE SEQUENCE [LARGE SCALE GENOMIC DNA]</scope>
    <source>
        <strain evidence="10 11">LMG 1728</strain>
        <strain evidence="9 12">LMG 1731</strain>
    </source>
</reference>
<feature type="transmembrane region" description="Helical" evidence="7">
    <location>
        <begin position="254"/>
        <end position="271"/>
    </location>
</feature>
<dbReference type="InterPro" id="IPR005828">
    <property type="entry name" value="MFS_sugar_transport-like"/>
</dbReference>
<name>A0A7W4ILH9_9PROT</name>
<comment type="similarity">
    <text evidence="2">Belongs to the major facilitator superfamily. Sugar transporter (TC 2.A.1.1) family.</text>
</comment>
<dbReference type="InterPro" id="IPR020846">
    <property type="entry name" value="MFS_dom"/>
</dbReference>
<evidence type="ECO:0000313" key="11">
    <source>
        <dbReference type="Proteomes" id="UP000540490"/>
    </source>
</evidence>
<evidence type="ECO:0000256" key="2">
    <source>
        <dbReference type="ARBA" id="ARBA00010992"/>
    </source>
</evidence>
<evidence type="ECO:0000256" key="5">
    <source>
        <dbReference type="ARBA" id="ARBA00022989"/>
    </source>
</evidence>
<evidence type="ECO:0000256" key="1">
    <source>
        <dbReference type="ARBA" id="ARBA00004141"/>
    </source>
</evidence>
<keyword evidence="4 7" id="KW-0812">Transmembrane</keyword>
<evidence type="ECO:0000313" key="12">
    <source>
        <dbReference type="Proteomes" id="UP000561077"/>
    </source>
</evidence>
<sequence>MGETGMVSRTIEQHGLSSFHKRLFLIGGSGYFFDALDVASLSFVLPALASLWHLSMTQTGAIGSSTFVGYFFGALTAGFSGDRHGRKRVMIAGLIIFSLGAFGCAASPGVTSFMLFRGIGGFGIGLESVIIAPYLTEFVPVRWRGRFAGGMAGFMSFGFLGAALAGYALVPQGANGWRIFTALCGLPIILAWWWARALKESPVWLESRGRTDEAADVLRTIYGSTVIVPQPGAPDRNQLPLPPTRLLTPGNRLTLFRTCGIWFFFMFSYYAFFTWMPQLLVLNGVTLSNSIYYSIATFGAQIPGYFVAAWLNDKIGSHRVLTIYVTCAAATCIGIALHPTIEAIRYGGMVLSFFLNGSNAAYYAFTPFVFPAALRARGAGLASSAGRIGAVIAPICMGAVYPLVGLRGIFLLIGAILFLAVLTVPARGAAVRTSGRIVAETSAAPP</sequence>
<comment type="subcellular location">
    <subcellularLocation>
        <location evidence="1">Membrane</location>
        <topology evidence="1">Multi-pass membrane protein</topology>
    </subcellularLocation>
</comment>
<dbReference type="AlphaFoldDB" id="A0A7W4ILH9"/>
<feature type="transmembrane region" description="Helical" evidence="7">
    <location>
        <begin position="291"/>
        <end position="311"/>
    </location>
</feature>
<feature type="transmembrane region" description="Helical" evidence="7">
    <location>
        <begin position="89"/>
        <end position="108"/>
    </location>
</feature>
<evidence type="ECO:0000259" key="8">
    <source>
        <dbReference type="PROSITE" id="PS50850"/>
    </source>
</evidence>
<feature type="domain" description="Major facilitator superfamily (MFS) profile" evidence="8">
    <location>
        <begin position="23"/>
        <end position="432"/>
    </location>
</feature>
<evidence type="ECO:0000256" key="7">
    <source>
        <dbReference type="SAM" id="Phobius"/>
    </source>
</evidence>
<dbReference type="GO" id="GO:0022857">
    <property type="term" value="F:transmembrane transporter activity"/>
    <property type="evidence" value="ECO:0007669"/>
    <property type="project" value="InterPro"/>
</dbReference>